<dbReference type="EMBL" id="JAWDJW010001296">
    <property type="protein sequence ID" value="KAK3079210.1"/>
    <property type="molecule type" value="Genomic_DNA"/>
</dbReference>
<gene>
    <name evidence="1" type="ORF">LTS18_005456</name>
</gene>
<proteinExistence type="predicted"/>
<name>A0ACC3DRP8_9PEZI</name>
<dbReference type="Proteomes" id="UP001186974">
    <property type="component" value="Unassembled WGS sequence"/>
</dbReference>
<evidence type="ECO:0000313" key="2">
    <source>
        <dbReference type="Proteomes" id="UP001186974"/>
    </source>
</evidence>
<organism evidence="1 2">
    <name type="scientific">Coniosporium uncinatum</name>
    <dbReference type="NCBI Taxonomy" id="93489"/>
    <lineage>
        <taxon>Eukaryota</taxon>
        <taxon>Fungi</taxon>
        <taxon>Dikarya</taxon>
        <taxon>Ascomycota</taxon>
        <taxon>Pezizomycotina</taxon>
        <taxon>Dothideomycetes</taxon>
        <taxon>Dothideomycetes incertae sedis</taxon>
        <taxon>Coniosporium</taxon>
    </lineage>
</organism>
<sequence>MNVTLPYSALDLSASFPLLQPSGPLYEADASGNMISHNASAIAEASTVSRPYLPFRRAENENRYVLGRTFLQEAYIIADYERQNFSVNAYQWNSTILSKQNIVTISSVRDETTSSDNGNSNAFPSGAIAGIAIAIVTLISILLAILFLLRRTKHKHKAVELSSDLPHVEETEDSSFAAIDYHDTKPELDVTRPVRYELHSNKYIFRPATADTNAVFEMPYNNIDKIDVPVSRHKPNHPVYEMEGTASSSHTYTNSTSPRSSPAISSKAAYFFRPETLLQPPSAPRHHPSPLSLNKPADRRSHERPRTSSQKRVANRDQDRHHASKEPSETERDVTIRATTPSHPTGRAPSASPNIPKIARKHPAHRHLASSPPPLPTSSSPPPLPTLRTTRRRAASPADVQLAHHIAAFTSRGLPPSLPVSGMPRRAMSPLSSVELGPSRALSPLNESGVSRSGGSSPAPTEGDGGTQGSAGSSPIVASRLPRGRVPVSLLPPPSPRRIECSEQDGQEMGKDGGGQGGGEDGGSRYLISRLEGRT</sequence>
<protein>
    <submittedName>
        <fullName evidence="1">Uncharacterized protein</fullName>
    </submittedName>
</protein>
<keyword evidence="2" id="KW-1185">Reference proteome</keyword>
<reference evidence="1" key="1">
    <citation type="submission" date="2024-09" db="EMBL/GenBank/DDBJ databases">
        <title>Black Yeasts Isolated from many extreme environments.</title>
        <authorList>
            <person name="Coleine C."/>
            <person name="Stajich J.E."/>
            <person name="Selbmann L."/>
        </authorList>
    </citation>
    <scope>NUCLEOTIDE SEQUENCE</scope>
    <source>
        <strain evidence="1">CCFEE 5737</strain>
    </source>
</reference>
<comment type="caution">
    <text evidence="1">The sequence shown here is derived from an EMBL/GenBank/DDBJ whole genome shotgun (WGS) entry which is preliminary data.</text>
</comment>
<accession>A0ACC3DRP8</accession>
<evidence type="ECO:0000313" key="1">
    <source>
        <dbReference type="EMBL" id="KAK3079210.1"/>
    </source>
</evidence>